<accession>A0ABT3ZKW9</accession>
<evidence type="ECO:0000313" key="8">
    <source>
        <dbReference type="Proteomes" id="UP001082899"/>
    </source>
</evidence>
<dbReference type="Proteomes" id="UP001082899">
    <property type="component" value="Unassembled WGS sequence"/>
</dbReference>
<evidence type="ECO:0000313" key="7">
    <source>
        <dbReference type="EMBL" id="MCY0387190.1"/>
    </source>
</evidence>
<dbReference type="InterPro" id="IPR010023">
    <property type="entry name" value="KdsC_fam"/>
</dbReference>
<sequence length="183" mass="18964">MRTLSGTPAPDTLERAAAVRLMAFDVDGVFTDGRIYYGAEGEMLKAFNTLDGHGVKQLARAGIEVAIITGRRSGSVAARAAELGIQRVHQGVHDKAQVMAALLADTGVPFAAAAYMGDDWPDLAVLCRVGLACAPANAHADVLARVHHVTAARGGEGAVREACDLILRARGGYDALLAAACGD</sequence>
<keyword evidence="4" id="KW-0479">Metal-binding</keyword>
<proteinExistence type="inferred from homology"/>
<comment type="subunit">
    <text evidence="3">Homotetramer.</text>
</comment>
<dbReference type="Pfam" id="PF08282">
    <property type="entry name" value="Hydrolase_3"/>
    <property type="match status" value="1"/>
</dbReference>
<dbReference type="CDD" id="cd01630">
    <property type="entry name" value="HAD_KDO-like"/>
    <property type="match status" value="1"/>
</dbReference>
<reference evidence="7" key="1">
    <citation type="submission" date="2022-11" db="EMBL/GenBank/DDBJ databases">
        <title>Robbsia betulipollinis sp. nov., isolated from pollen of birch (Betula pendula).</title>
        <authorList>
            <person name="Shi H."/>
            <person name="Ambika Manirajan B."/>
            <person name="Ratering S."/>
            <person name="Geissler-Plaum R."/>
            <person name="Schnell S."/>
        </authorList>
    </citation>
    <scope>NUCLEOTIDE SEQUENCE</scope>
    <source>
        <strain evidence="7">Bb-Pol-6</strain>
    </source>
</reference>
<evidence type="ECO:0000256" key="6">
    <source>
        <dbReference type="ARBA" id="ARBA00022842"/>
    </source>
</evidence>
<evidence type="ECO:0000256" key="3">
    <source>
        <dbReference type="ARBA" id="ARBA00011881"/>
    </source>
</evidence>
<comment type="similarity">
    <text evidence="2">Belongs to the KdsC family.</text>
</comment>
<evidence type="ECO:0000256" key="1">
    <source>
        <dbReference type="ARBA" id="ARBA00001946"/>
    </source>
</evidence>
<evidence type="ECO:0000256" key="4">
    <source>
        <dbReference type="ARBA" id="ARBA00022723"/>
    </source>
</evidence>
<keyword evidence="5" id="KW-0378">Hydrolase</keyword>
<evidence type="ECO:0000256" key="5">
    <source>
        <dbReference type="ARBA" id="ARBA00022801"/>
    </source>
</evidence>
<comment type="caution">
    <text evidence="7">The sequence shown here is derived from an EMBL/GenBank/DDBJ whole genome shotgun (WGS) entry which is preliminary data.</text>
</comment>
<evidence type="ECO:0000256" key="2">
    <source>
        <dbReference type="ARBA" id="ARBA00005893"/>
    </source>
</evidence>
<dbReference type="InterPro" id="IPR050793">
    <property type="entry name" value="CMP-NeuNAc_synthase"/>
</dbReference>
<name>A0ABT3ZKW9_9BURK</name>
<dbReference type="SFLD" id="SFLDG01136">
    <property type="entry name" value="C1.6:_Phosphoserine_Phosphatas"/>
    <property type="match status" value="1"/>
</dbReference>
<dbReference type="PANTHER" id="PTHR21485">
    <property type="entry name" value="HAD SUPERFAMILY MEMBERS CMAS AND KDSC"/>
    <property type="match status" value="1"/>
</dbReference>
<dbReference type="InterPro" id="IPR036412">
    <property type="entry name" value="HAD-like_sf"/>
</dbReference>
<dbReference type="NCBIfam" id="TIGR01670">
    <property type="entry name" value="KdsC-phosphatas"/>
    <property type="match status" value="1"/>
</dbReference>
<dbReference type="Gene3D" id="3.40.50.1000">
    <property type="entry name" value="HAD superfamily/HAD-like"/>
    <property type="match status" value="1"/>
</dbReference>
<dbReference type="InterPro" id="IPR023214">
    <property type="entry name" value="HAD_sf"/>
</dbReference>
<protein>
    <submittedName>
        <fullName evidence="7">3-deoxy-D-manno-octulosonate 8-phosphate phosphatase</fullName>
    </submittedName>
</protein>
<dbReference type="PIRSF" id="PIRSF006118">
    <property type="entry name" value="KDO8-P_Ptase"/>
    <property type="match status" value="1"/>
</dbReference>
<comment type="cofactor">
    <cofactor evidence="1">
        <name>Mg(2+)</name>
        <dbReference type="ChEBI" id="CHEBI:18420"/>
    </cofactor>
</comment>
<dbReference type="SFLD" id="SFLDS00003">
    <property type="entry name" value="Haloacid_Dehalogenase"/>
    <property type="match status" value="1"/>
</dbReference>
<dbReference type="PANTHER" id="PTHR21485:SF3">
    <property type="entry name" value="N-ACYLNEURAMINATE CYTIDYLYLTRANSFERASE"/>
    <property type="match status" value="1"/>
</dbReference>
<dbReference type="SUPFAM" id="SSF56784">
    <property type="entry name" value="HAD-like"/>
    <property type="match status" value="1"/>
</dbReference>
<dbReference type="SFLD" id="SFLDG01138">
    <property type="entry name" value="C1.6.2:_Deoxy-d-mannose-octulo"/>
    <property type="match status" value="1"/>
</dbReference>
<organism evidence="7 8">
    <name type="scientific">Robbsia betulipollinis</name>
    <dbReference type="NCBI Taxonomy" id="2981849"/>
    <lineage>
        <taxon>Bacteria</taxon>
        <taxon>Pseudomonadati</taxon>
        <taxon>Pseudomonadota</taxon>
        <taxon>Betaproteobacteria</taxon>
        <taxon>Burkholderiales</taxon>
        <taxon>Burkholderiaceae</taxon>
        <taxon>Robbsia</taxon>
    </lineage>
</organism>
<keyword evidence="8" id="KW-1185">Reference proteome</keyword>
<dbReference type="EMBL" id="JAPMXC010000001">
    <property type="protein sequence ID" value="MCY0387190.1"/>
    <property type="molecule type" value="Genomic_DNA"/>
</dbReference>
<dbReference type="RefSeq" id="WP_267846950.1">
    <property type="nucleotide sequence ID" value="NZ_JAPMXC010000001.1"/>
</dbReference>
<keyword evidence="6" id="KW-0460">Magnesium</keyword>
<gene>
    <name evidence="7" type="ORF">OVY01_08085</name>
</gene>